<dbReference type="OrthoDB" id="5587545at2"/>
<sequence>MFRIRVRGLPFEDLEFLSERLIRKLASLTDLPASLFTLEYEKSIYLSVAGASSGFPYFEISWLNSSPQLKPKIATSIEELVRTAVEPQQEIVVVFHDIDEQNYFKNGKHV</sequence>
<name>F2JTP6_MARM1</name>
<evidence type="ECO:0000313" key="2">
    <source>
        <dbReference type="Proteomes" id="UP000001062"/>
    </source>
</evidence>
<organism evidence="1 2">
    <name type="scientific">Marinomonas mediterranea (strain ATCC 700492 / JCM 21426 / NBRC 103028 / MMB-1)</name>
    <dbReference type="NCBI Taxonomy" id="717774"/>
    <lineage>
        <taxon>Bacteria</taxon>
        <taxon>Pseudomonadati</taxon>
        <taxon>Pseudomonadota</taxon>
        <taxon>Gammaproteobacteria</taxon>
        <taxon>Oceanospirillales</taxon>
        <taxon>Oceanospirillaceae</taxon>
        <taxon>Marinomonas</taxon>
    </lineage>
</organism>
<evidence type="ECO:0008006" key="3">
    <source>
        <dbReference type="Google" id="ProtNLM"/>
    </source>
</evidence>
<dbReference type="eggNOG" id="COG1942">
    <property type="taxonomic scope" value="Bacteria"/>
</dbReference>
<dbReference type="RefSeq" id="WP_013662568.1">
    <property type="nucleotide sequence ID" value="NC_015276.1"/>
</dbReference>
<dbReference type="InterPro" id="IPR015017">
    <property type="entry name" value="DUF1904"/>
</dbReference>
<gene>
    <name evidence="1" type="ordered locus">Marme_3450</name>
</gene>
<dbReference type="Gene3D" id="3.30.429.10">
    <property type="entry name" value="Macrophage Migration Inhibitory Factor"/>
    <property type="match status" value="1"/>
</dbReference>
<dbReference type="HOGENOM" id="CLU_168247_0_0_6"/>
<dbReference type="Proteomes" id="UP000001062">
    <property type="component" value="Chromosome"/>
</dbReference>
<dbReference type="KEGG" id="mme:Marme_3450"/>
<dbReference type="SUPFAM" id="SSF55331">
    <property type="entry name" value="Tautomerase/MIF"/>
    <property type="match status" value="1"/>
</dbReference>
<dbReference type="InterPro" id="IPR014347">
    <property type="entry name" value="Tautomerase/MIF_sf"/>
</dbReference>
<dbReference type="AlphaFoldDB" id="F2JTP6"/>
<proteinExistence type="predicted"/>
<dbReference type="Pfam" id="PF08921">
    <property type="entry name" value="DUF1904"/>
    <property type="match status" value="1"/>
</dbReference>
<accession>F2JTP6</accession>
<dbReference type="EMBL" id="CP002583">
    <property type="protein sequence ID" value="ADZ92666.1"/>
    <property type="molecule type" value="Genomic_DNA"/>
</dbReference>
<keyword evidence="2" id="KW-1185">Reference proteome</keyword>
<dbReference type="PATRIC" id="fig|717774.3.peg.3553"/>
<evidence type="ECO:0000313" key="1">
    <source>
        <dbReference type="EMBL" id="ADZ92666.1"/>
    </source>
</evidence>
<reference evidence="1 2" key="1">
    <citation type="journal article" date="2012" name="Stand. Genomic Sci.">
        <title>Complete genome sequence of the melanogenic marine bacterium Marinomonas mediterranea type strain (MMB-1(T)).</title>
        <authorList>
            <person name="Lucas-Elio P."/>
            <person name="Goodwin L."/>
            <person name="Woyke T."/>
            <person name="Pitluck S."/>
            <person name="Nolan M."/>
            <person name="Kyrpides N.C."/>
            <person name="Detter J.C."/>
            <person name="Copeland A."/>
            <person name="Teshima H."/>
            <person name="Bruce D."/>
            <person name="Detter C."/>
            <person name="Tapia R."/>
            <person name="Han S."/>
            <person name="Land M.L."/>
            <person name="Ivanova N."/>
            <person name="Mikhailova N."/>
            <person name="Johnston A.W."/>
            <person name="Sanchez-Amat A."/>
        </authorList>
    </citation>
    <scope>NUCLEOTIDE SEQUENCE [LARGE SCALE GENOMIC DNA]</scope>
    <source>
        <strain evidence="2">ATCC 700492 / JCM 21426 / NBRC 103028 / MMB-1</strain>
    </source>
</reference>
<protein>
    <recommendedName>
        <fullName evidence="3">Macrophage migration inhibitory factor family protein</fullName>
    </recommendedName>
</protein>